<comment type="caution">
    <text evidence="3">The sequence shown here is derived from an EMBL/GenBank/DDBJ whole genome shotgun (WGS) entry which is preliminary data.</text>
</comment>
<protein>
    <recommendedName>
        <fullName evidence="2">Phosphodiester glycosidase domain-containing protein</fullName>
    </recommendedName>
</protein>
<evidence type="ECO:0000313" key="3">
    <source>
        <dbReference type="EMBL" id="OJX57213.1"/>
    </source>
</evidence>
<feature type="domain" description="Phosphodiester glycosidase" evidence="2">
    <location>
        <begin position="337"/>
        <end position="471"/>
    </location>
</feature>
<dbReference type="STRING" id="1895771.BGO89_12010"/>
<evidence type="ECO:0000256" key="1">
    <source>
        <dbReference type="SAM" id="MobiDB-lite"/>
    </source>
</evidence>
<dbReference type="EMBL" id="MKVH01000024">
    <property type="protein sequence ID" value="OJX57213.1"/>
    <property type="molecule type" value="Genomic_DNA"/>
</dbReference>
<proteinExistence type="predicted"/>
<dbReference type="Proteomes" id="UP000184233">
    <property type="component" value="Unassembled WGS sequence"/>
</dbReference>
<accession>A0A1M3KXV9</accession>
<dbReference type="PANTHER" id="PTHR40446:SF2">
    <property type="entry name" value="N-ACETYLGLUCOSAMINE-1-PHOSPHODIESTER ALPHA-N-ACETYLGLUCOSAMINIDASE"/>
    <property type="match status" value="1"/>
</dbReference>
<dbReference type="PANTHER" id="PTHR40446">
    <property type="entry name" value="N-ACETYLGLUCOSAMINE-1-PHOSPHODIESTER ALPHA-N-ACETYLGLUCOSAMINIDASE"/>
    <property type="match status" value="1"/>
</dbReference>
<dbReference type="Pfam" id="PF09992">
    <property type="entry name" value="NAGPA"/>
    <property type="match status" value="1"/>
</dbReference>
<gene>
    <name evidence="3" type="ORF">BGO89_12010</name>
</gene>
<evidence type="ECO:0000313" key="4">
    <source>
        <dbReference type="Proteomes" id="UP000184233"/>
    </source>
</evidence>
<dbReference type="InterPro" id="IPR018711">
    <property type="entry name" value="NAGPA"/>
</dbReference>
<dbReference type="AlphaFoldDB" id="A0A1M3KXV9"/>
<sequence>MALAFCIAIPPNVEAGQKGRKKKAVASAQTRKKGVSRSGTKKAGKTRVASKRSRRVRAPHIRNTAMTRLTIMREHELSPGVQYYQYRSNGAVPLDVHVVTMDRTVQGNAVRIVKAENANDGLERLADMYGRYNETTSNNALCLVNANFWRAYRNTPIGPCVIDGEVVEMNPYKKWSSAFFDMKNTMIIDTFAISGTVSFGYRTFPVANVNRRMDSTGIVIYNDYGGPKIPHVSAKEVQKFFAEAVKDTMTLEGDSSDIALTQEQLRNEIAEAQREANAEYPMIKIRLRYLRSPGINVAVPCQILGIDSGTVDMPLRGCIVSFPRSQLRGAFPRIGDTLTITYQTNIHRGTRFMNAVSGTPRLVRDGVAKHEAMSEGSTGRRFIQQNLARTALGVDRLGNRIIIAAVEPTRSEEHQTGATLQQMASVMKLLGAYDAMNLDGGGSSGMIVQGDHVFFDGTDPLTRRISVGLAIIKRSHVLRTIIGDRQE</sequence>
<name>A0A1M3KXV9_9BACT</name>
<feature type="region of interest" description="Disordered" evidence="1">
    <location>
        <begin position="19"/>
        <end position="56"/>
    </location>
</feature>
<organism evidence="3 4">
    <name type="scientific">Candidatus Kapaibacterium thiocyanatum</name>
    <dbReference type="NCBI Taxonomy" id="1895771"/>
    <lineage>
        <taxon>Bacteria</taxon>
        <taxon>Pseudomonadati</taxon>
        <taxon>Candidatus Kapaibacteriota</taxon>
        <taxon>Candidatus Kapaibacteriia</taxon>
        <taxon>Candidatus Kapaibacteriales</taxon>
        <taxon>Candidatus Kapaibacteriaceae</taxon>
        <taxon>Candidatus Kapaibacterium</taxon>
    </lineage>
</organism>
<evidence type="ECO:0000259" key="2">
    <source>
        <dbReference type="Pfam" id="PF09992"/>
    </source>
</evidence>
<reference evidence="3 4" key="1">
    <citation type="submission" date="2016-09" db="EMBL/GenBank/DDBJ databases">
        <title>Genome-resolved meta-omics ties microbial dynamics to process performance in biotechnology for thiocyanate degradation.</title>
        <authorList>
            <person name="Kantor R.S."/>
            <person name="Huddy R.J."/>
            <person name="Iyer R."/>
            <person name="Thomas B.C."/>
            <person name="Brown C.T."/>
            <person name="Anantharaman K."/>
            <person name="Tringe S."/>
            <person name="Hettich R.L."/>
            <person name="Harrison S.T."/>
            <person name="Banfield J.F."/>
        </authorList>
    </citation>
    <scope>NUCLEOTIDE SEQUENCE [LARGE SCALE GENOMIC DNA]</scope>
    <source>
        <strain evidence="3">59-99</strain>
    </source>
</reference>